<evidence type="ECO:0000256" key="1">
    <source>
        <dbReference type="SAM" id="MobiDB-lite"/>
    </source>
</evidence>
<organism evidence="2 3">
    <name type="scientific">Armillaria solidipes</name>
    <dbReference type="NCBI Taxonomy" id="1076256"/>
    <lineage>
        <taxon>Eukaryota</taxon>
        <taxon>Fungi</taxon>
        <taxon>Dikarya</taxon>
        <taxon>Basidiomycota</taxon>
        <taxon>Agaricomycotina</taxon>
        <taxon>Agaricomycetes</taxon>
        <taxon>Agaricomycetidae</taxon>
        <taxon>Agaricales</taxon>
        <taxon>Marasmiineae</taxon>
        <taxon>Physalacriaceae</taxon>
        <taxon>Armillaria</taxon>
    </lineage>
</organism>
<proteinExistence type="predicted"/>
<keyword evidence="3" id="KW-1185">Reference proteome</keyword>
<gene>
    <name evidence="2" type="ORF">ARMSODRAFT_522267</name>
</gene>
<dbReference type="Proteomes" id="UP000218334">
    <property type="component" value="Unassembled WGS sequence"/>
</dbReference>
<protein>
    <submittedName>
        <fullName evidence="2">Uncharacterized protein</fullName>
    </submittedName>
</protein>
<sequence>MAAKLALQMVAAKAEYGIFFAGYISIAAQLVRSADSSRPGRILLLSLVFKLQSESLPYYSCPLTQFQANIPTEPFLAILVAMLANLLPGRSVWRPPTDLLLEVPDGDEEEDGSDREEYTDSDAGDEDDIPRLSLQVATNAMSLQHPFLRSRDINRISVDHNTLLDGQNILAASTEHSGLHRQSFVHLCRSAPHVPSINVDSVTLVEPIQQSRWSGVWRCRINDEEKMPIMKFVS</sequence>
<reference evidence="3" key="1">
    <citation type="journal article" date="2017" name="Nat. Ecol. Evol.">
        <title>Genome expansion and lineage-specific genetic innovations in the forest pathogenic fungi Armillaria.</title>
        <authorList>
            <person name="Sipos G."/>
            <person name="Prasanna A.N."/>
            <person name="Walter M.C."/>
            <person name="O'Connor E."/>
            <person name="Balint B."/>
            <person name="Krizsan K."/>
            <person name="Kiss B."/>
            <person name="Hess J."/>
            <person name="Varga T."/>
            <person name="Slot J."/>
            <person name="Riley R."/>
            <person name="Boka B."/>
            <person name="Rigling D."/>
            <person name="Barry K."/>
            <person name="Lee J."/>
            <person name="Mihaltcheva S."/>
            <person name="LaButti K."/>
            <person name="Lipzen A."/>
            <person name="Waldron R."/>
            <person name="Moloney N.M."/>
            <person name="Sperisen C."/>
            <person name="Kredics L."/>
            <person name="Vagvoelgyi C."/>
            <person name="Patrignani A."/>
            <person name="Fitzpatrick D."/>
            <person name="Nagy I."/>
            <person name="Doyle S."/>
            <person name="Anderson J.B."/>
            <person name="Grigoriev I.V."/>
            <person name="Gueldener U."/>
            <person name="Muensterkoetter M."/>
            <person name="Nagy L.G."/>
        </authorList>
    </citation>
    <scope>NUCLEOTIDE SEQUENCE [LARGE SCALE GENOMIC DNA]</scope>
    <source>
        <strain evidence="3">28-4</strain>
    </source>
</reference>
<dbReference type="EMBL" id="KZ293455">
    <property type="protein sequence ID" value="PBK63954.1"/>
    <property type="molecule type" value="Genomic_DNA"/>
</dbReference>
<accession>A0A2H3B522</accession>
<feature type="compositionally biased region" description="Acidic residues" evidence="1">
    <location>
        <begin position="104"/>
        <end position="128"/>
    </location>
</feature>
<evidence type="ECO:0000313" key="3">
    <source>
        <dbReference type="Proteomes" id="UP000218334"/>
    </source>
</evidence>
<dbReference type="AlphaFoldDB" id="A0A2H3B522"/>
<evidence type="ECO:0000313" key="2">
    <source>
        <dbReference type="EMBL" id="PBK63954.1"/>
    </source>
</evidence>
<feature type="region of interest" description="Disordered" evidence="1">
    <location>
        <begin position="98"/>
        <end position="129"/>
    </location>
</feature>
<name>A0A2H3B522_9AGAR</name>